<proteinExistence type="inferred from homology"/>
<sequence>MLAEFQNHLDHNFPFLKGKRLLLAVSGGIDSMVMVDLFRKSGCEIGIAHCNFNLRGEESDQDETFVRAFASKTNIPAHVTRFDTNQFAEDFGLSIQVAARELRYKWFAGLLESENYDFVLTAHHADDNLETFLINLTRGTGIEGLTGIPAQNEKVVRPLLPISRQEIEAYAKSNGLEWHEDSSNASDKYLRNKIRQLIVPLLKEIRPDLLDSFSKTQDFLRQTQSLSEDAAIIIYQKVAKPYGNEIKFDLSELKKLPNHKAYLYQWLREFGFTAWEDVYTLVDAQSGKQVFSSQYVLLKDRETLVLSPLADATDKREYCLYKGMEALEFPLKLTLKYVKDVGGKSNSAIFVDAEKLRFPLVLRKWKEGDVFYPLGMHGNSKKVSKFFKDGKFSLRDKENAWLLCSGDDIVWIVGQRADERFYAQTTTTNILHIALNE</sequence>
<keyword evidence="5 8" id="KW-0547">Nucleotide-binding</keyword>
<dbReference type="GO" id="GO:0032267">
    <property type="term" value="F:tRNA(Ile)-lysidine synthase activity"/>
    <property type="evidence" value="ECO:0007669"/>
    <property type="project" value="UniProtKB-EC"/>
</dbReference>
<dbReference type="EMBL" id="JACBJI010000001">
    <property type="protein sequence ID" value="NYA69598.1"/>
    <property type="molecule type" value="Genomic_DNA"/>
</dbReference>
<dbReference type="Gene3D" id="3.40.50.620">
    <property type="entry name" value="HUPs"/>
    <property type="match status" value="1"/>
</dbReference>
<dbReference type="AlphaFoldDB" id="A0A7Y8Y0B1"/>
<organism evidence="10 11">
    <name type="scientific">Flavobacterium agri</name>
    <dbReference type="NCBI Taxonomy" id="2743471"/>
    <lineage>
        <taxon>Bacteria</taxon>
        <taxon>Pseudomonadati</taxon>
        <taxon>Bacteroidota</taxon>
        <taxon>Flavobacteriia</taxon>
        <taxon>Flavobacteriales</taxon>
        <taxon>Flavobacteriaceae</taxon>
        <taxon>Flavobacterium</taxon>
    </lineage>
</organism>
<gene>
    <name evidence="8 10" type="primary">tilS</name>
    <name evidence="10" type="ORF">HZF10_01605</name>
</gene>
<keyword evidence="3 8" id="KW-0436">Ligase</keyword>
<evidence type="ECO:0000256" key="2">
    <source>
        <dbReference type="ARBA" id="ARBA00022490"/>
    </source>
</evidence>
<feature type="binding site" evidence="8">
    <location>
        <begin position="26"/>
        <end position="31"/>
    </location>
    <ligand>
        <name>ATP</name>
        <dbReference type="ChEBI" id="CHEBI:30616"/>
    </ligand>
</feature>
<evidence type="ECO:0000256" key="1">
    <source>
        <dbReference type="ARBA" id="ARBA00004496"/>
    </source>
</evidence>
<dbReference type="HAMAP" id="MF_01161">
    <property type="entry name" value="tRNA_Ile_lys_synt"/>
    <property type="match status" value="1"/>
</dbReference>
<reference evidence="10 11" key="1">
    <citation type="submission" date="2020-07" db="EMBL/GenBank/DDBJ databases">
        <authorList>
            <person name="Sun Q."/>
        </authorList>
    </citation>
    <scope>NUCLEOTIDE SEQUENCE [LARGE SCALE GENOMIC DNA]</scope>
    <source>
        <strain evidence="10 11">MAH-1</strain>
    </source>
</reference>
<dbReference type="Pfam" id="PF11734">
    <property type="entry name" value="TilS_C"/>
    <property type="match status" value="1"/>
</dbReference>
<feature type="domain" description="Lysidine-tRNA(Ile) synthetase C-terminal" evidence="9">
    <location>
        <begin position="360"/>
        <end position="433"/>
    </location>
</feature>
<dbReference type="SMART" id="SM00977">
    <property type="entry name" value="TilS_C"/>
    <property type="match status" value="1"/>
</dbReference>
<evidence type="ECO:0000313" key="10">
    <source>
        <dbReference type="EMBL" id="NYA69598.1"/>
    </source>
</evidence>
<comment type="domain">
    <text evidence="8">The N-terminal region contains the highly conserved SGGXDS motif, predicted to be a P-loop motif involved in ATP binding.</text>
</comment>
<dbReference type="EC" id="6.3.4.19" evidence="8"/>
<protein>
    <recommendedName>
        <fullName evidence="8">tRNA(Ile)-lysidine synthase</fullName>
        <ecNumber evidence="8">6.3.4.19</ecNumber>
    </recommendedName>
    <alternativeName>
        <fullName evidence="8">tRNA(Ile)-2-lysyl-cytidine synthase</fullName>
    </alternativeName>
    <alternativeName>
        <fullName evidence="8">tRNA(Ile)-lysidine synthetase</fullName>
    </alternativeName>
</protein>
<evidence type="ECO:0000259" key="9">
    <source>
        <dbReference type="SMART" id="SM00977"/>
    </source>
</evidence>
<dbReference type="InterPro" id="IPR012796">
    <property type="entry name" value="Lysidine-tRNA-synth_C"/>
</dbReference>
<name>A0A7Y8Y0B1_9FLAO</name>
<accession>A0A7Y8Y0B1</accession>
<dbReference type="NCBIfam" id="TIGR02432">
    <property type="entry name" value="lysidine_TilS_N"/>
    <property type="match status" value="1"/>
</dbReference>
<dbReference type="InterPro" id="IPR011063">
    <property type="entry name" value="TilS/TtcA_N"/>
</dbReference>
<dbReference type="RefSeq" id="WP_176004420.1">
    <property type="nucleotide sequence ID" value="NZ_JABWMI010000002.1"/>
</dbReference>
<keyword evidence="4 8" id="KW-0819">tRNA processing</keyword>
<dbReference type="PANTHER" id="PTHR43033:SF1">
    <property type="entry name" value="TRNA(ILE)-LYSIDINE SYNTHASE-RELATED"/>
    <property type="match status" value="1"/>
</dbReference>
<comment type="caution">
    <text evidence="10">The sequence shown here is derived from an EMBL/GenBank/DDBJ whole genome shotgun (WGS) entry which is preliminary data.</text>
</comment>
<keyword evidence="6 8" id="KW-0067">ATP-binding</keyword>
<comment type="catalytic activity">
    <reaction evidence="7 8">
        <text>cytidine(34) in tRNA(Ile2) + L-lysine + ATP = lysidine(34) in tRNA(Ile2) + AMP + diphosphate + H(+)</text>
        <dbReference type="Rhea" id="RHEA:43744"/>
        <dbReference type="Rhea" id="RHEA-COMP:10625"/>
        <dbReference type="Rhea" id="RHEA-COMP:10670"/>
        <dbReference type="ChEBI" id="CHEBI:15378"/>
        <dbReference type="ChEBI" id="CHEBI:30616"/>
        <dbReference type="ChEBI" id="CHEBI:32551"/>
        <dbReference type="ChEBI" id="CHEBI:33019"/>
        <dbReference type="ChEBI" id="CHEBI:82748"/>
        <dbReference type="ChEBI" id="CHEBI:83665"/>
        <dbReference type="ChEBI" id="CHEBI:456215"/>
        <dbReference type="EC" id="6.3.4.19"/>
    </reaction>
</comment>
<comment type="subcellular location">
    <subcellularLocation>
        <location evidence="1 8">Cytoplasm</location>
    </subcellularLocation>
</comment>
<evidence type="ECO:0000256" key="8">
    <source>
        <dbReference type="HAMAP-Rule" id="MF_01161"/>
    </source>
</evidence>
<comment type="function">
    <text evidence="8">Ligates lysine onto the cytidine present at position 34 of the AUA codon-specific tRNA(Ile) that contains the anticodon CAU, in an ATP-dependent manner. Cytidine is converted to lysidine, thus changing the amino acid specificity of the tRNA from methionine to isoleucine.</text>
</comment>
<dbReference type="InterPro" id="IPR014729">
    <property type="entry name" value="Rossmann-like_a/b/a_fold"/>
</dbReference>
<evidence type="ECO:0000256" key="5">
    <source>
        <dbReference type="ARBA" id="ARBA00022741"/>
    </source>
</evidence>
<evidence type="ECO:0000313" key="11">
    <source>
        <dbReference type="Proteomes" id="UP000535020"/>
    </source>
</evidence>
<keyword evidence="11" id="KW-1185">Reference proteome</keyword>
<dbReference type="GO" id="GO:0005524">
    <property type="term" value="F:ATP binding"/>
    <property type="evidence" value="ECO:0007669"/>
    <property type="project" value="UniProtKB-UniRule"/>
</dbReference>
<dbReference type="InterPro" id="IPR012094">
    <property type="entry name" value="tRNA_Ile_lys_synt"/>
</dbReference>
<keyword evidence="2 8" id="KW-0963">Cytoplasm</keyword>
<evidence type="ECO:0000256" key="6">
    <source>
        <dbReference type="ARBA" id="ARBA00022840"/>
    </source>
</evidence>
<dbReference type="InterPro" id="IPR012795">
    <property type="entry name" value="tRNA_Ile_lys_synt_N"/>
</dbReference>
<dbReference type="Pfam" id="PF01171">
    <property type="entry name" value="ATP_bind_3"/>
    <property type="match status" value="1"/>
</dbReference>
<evidence type="ECO:0000256" key="4">
    <source>
        <dbReference type="ARBA" id="ARBA00022694"/>
    </source>
</evidence>
<dbReference type="PANTHER" id="PTHR43033">
    <property type="entry name" value="TRNA(ILE)-LYSIDINE SYNTHASE-RELATED"/>
    <property type="match status" value="1"/>
</dbReference>
<dbReference type="CDD" id="cd01992">
    <property type="entry name" value="TilS_N"/>
    <property type="match status" value="1"/>
</dbReference>
<dbReference type="SUPFAM" id="SSF56037">
    <property type="entry name" value="PheT/TilS domain"/>
    <property type="match status" value="1"/>
</dbReference>
<dbReference type="GO" id="GO:0005737">
    <property type="term" value="C:cytoplasm"/>
    <property type="evidence" value="ECO:0007669"/>
    <property type="project" value="UniProtKB-SubCell"/>
</dbReference>
<comment type="similarity">
    <text evidence="8">Belongs to the tRNA(Ile)-lysidine synthase family.</text>
</comment>
<dbReference type="GO" id="GO:0006400">
    <property type="term" value="P:tRNA modification"/>
    <property type="evidence" value="ECO:0007669"/>
    <property type="project" value="UniProtKB-UniRule"/>
</dbReference>
<dbReference type="Proteomes" id="UP000535020">
    <property type="component" value="Unassembled WGS sequence"/>
</dbReference>
<evidence type="ECO:0000256" key="7">
    <source>
        <dbReference type="ARBA" id="ARBA00048539"/>
    </source>
</evidence>
<evidence type="ECO:0000256" key="3">
    <source>
        <dbReference type="ARBA" id="ARBA00022598"/>
    </source>
</evidence>
<dbReference type="SUPFAM" id="SSF52402">
    <property type="entry name" value="Adenine nucleotide alpha hydrolases-like"/>
    <property type="match status" value="1"/>
</dbReference>